<feature type="binding site" evidence="4">
    <location>
        <position position="15"/>
    </location>
    <ligand>
        <name>Ni(2+)</name>
        <dbReference type="ChEBI" id="CHEBI:49786"/>
    </ligand>
</feature>
<feature type="binding site" evidence="4">
    <location>
        <position position="83"/>
    </location>
    <ligand>
        <name>Zn(2+)</name>
        <dbReference type="ChEBI" id="CHEBI:29105"/>
    </ligand>
</feature>
<dbReference type="Gene3D" id="3.30.2320.80">
    <property type="match status" value="1"/>
</dbReference>
<dbReference type="GO" id="GO:0008270">
    <property type="term" value="F:zinc ion binding"/>
    <property type="evidence" value="ECO:0007669"/>
    <property type="project" value="UniProtKB-UniRule"/>
</dbReference>
<dbReference type="PANTHER" id="PTHR34535">
    <property type="entry name" value="HYDROGENASE MATURATION FACTOR HYPA"/>
    <property type="match status" value="1"/>
</dbReference>
<reference evidence="5 6" key="1">
    <citation type="submission" date="2019-07" db="EMBL/GenBank/DDBJ databases">
        <title>Whole genome shotgun sequence of Pseudonocardia asaccharolytica NBRC 16224.</title>
        <authorList>
            <person name="Hosoyama A."/>
            <person name="Uohara A."/>
            <person name="Ohji S."/>
            <person name="Ichikawa N."/>
        </authorList>
    </citation>
    <scope>NUCLEOTIDE SEQUENCE [LARGE SCALE GENOMIC DNA]</scope>
    <source>
        <strain evidence="5 6">NBRC 16224</strain>
    </source>
</reference>
<keyword evidence="6" id="KW-1185">Reference proteome</keyword>
<accession>A0A511D517</accession>
<evidence type="ECO:0000256" key="3">
    <source>
        <dbReference type="ARBA" id="ARBA00022833"/>
    </source>
</evidence>
<name>A0A511D517_9PSEU</name>
<evidence type="ECO:0000313" key="6">
    <source>
        <dbReference type="Proteomes" id="UP000321328"/>
    </source>
</evidence>
<evidence type="ECO:0000256" key="2">
    <source>
        <dbReference type="ARBA" id="ARBA00022723"/>
    </source>
</evidence>
<proteinExistence type="inferred from homology"/>
<dbReference type="STRING" id="1123024.GCA_000423625_04564"/>
<dbReference type="GO" id="GO:0051604">
    <property type="term" value="P:protein maturation"/>
    <property type="evidence" value="ECO:0007669"/>
    <property type="project" value="InterPro"/>
</dbReference>
<protein>
    <recommendedName>
        <fullName evidence="4">Hydrogenase maturation factor HypA</fullName>
    </recommendedName>
</protein>
<dbReference type="HAMAP" id="MF_00213">
    <property type="entry name" value="HypA_HybF"/>
    <property type="match status" value="1"/>
</dbReference>
<comment type="caution">
    <text evidence="5">The sequence shown here is derived from an EMBL/GenBank/DDBJ whole genome shotgun (WGS) entry which is preliminary data.</text>
</comment>
<evidence type="ECO:0000256" key="4">
    <source>
        <dbReference type="HAMAP-Rule" id="MF_00213"/>
    </source>
</evidence>
<dbReference type="GO" id="GO:0016151">
    <property type="term" value="F:nickel cation binding"/>
    <property type="evidence" value="ECO:0007669"/>
    <property type="project" value="UniProtKB-UniRule"/>
</dbReference>
<dbReference type="PIRSF" id="PIRSF004761">
    <property type="entry name" value="Hydrgn_mat_HypA"/>
    <property type="match status" value="1"/>
</dbReference>
<feature type="binding site" evidence="4">
    <location>
        <position position="99"/>
    </location>
    <ligand>
        <name>Zn(2+)</name>
        <dbReference type="ChEBI" id="CHEBI:29105"/>
    </ligand>
</feature>
<dbReference type="AlphaFoldDB" id="A0A511D517"/>
<evidence type="ECO:0000256" key="1">
    <source>
        <dbReference type="ARBA" id="ARBA00022596"/>
    </source>
</evidence>
<evidence type="ECO:0000313" key="5">
    <source>
        <dbReference type="EMBL" id="GEL19890.1"/>
    </source>
</evidence>
<feature type="binding site" evidence="4">
    <location>
        <position position="86"/>
    </location>
    <ligand>
        <name>Zn(2+)</name>
        <dbReference type="ChEBI" id="CHEBI:29105"/>
    </ligand>
</feature>
<dbReference type="Pfam" id="PF01155">
    <property type="entry name" value="HypA"/>
    <property type="match status" value="1"/>
</dbReference>
<comment type="function">
    <text evidence="4">Involved in the maturation of [NiFe] hydrogenases. Required for nickel insertion into the metal center of the hydrogenase.</text>
</comment>
<dbReference type="EMBL" id="BJVI01000049">
    <property type="protein sequence ID" value="GEL19890.1"/>
    <property type="molecule type" value="Genomic_DNA"/>
</dbReference>
<feature type="binding site" evidence="4">
    <location>
        <position position="102"/>
    </location>
    <ligand>
        <name>Zn(2+)</name>
        <dbReference type="ChEBI" id="CHEBI:29105"/>
    </ligand>
</feature>
<gene>
    <name evidence="4 5" type="primary">hypA</name>
    <name evidence="5" type="ORF">PA7_37270</name>
</gene>
<comment type="similarity">
    <text evidence="4">Belongs to the HypA/HybF family.</text>
</comment>
<dbReference type="PANTHER" id="PTHR34535:SF3">
    <property type="entry name" value="HYDROGENASE MATURATION FACTOR HYPA"/>
    <property type="match status" value="1"/>
</dbReference>
<sequence>MYGLRIQAEGDDRMHELSICKSIVDIVNRHAGGRDVRTVHVRVGKLRQIVPDTLVYCWSLVNEETPLAGSQLQVESVPAAIRCTDCNHTQTLDDPILMCASCAGTNVEIVAGEEFLITSLELSEA</sequence>
<keyword evidence="1 4" id="KW-0533">Nickel</keyword>
<keyword evidence="3 4" id="KW-0862">Zinc</keyword>
<dbReference type="Proteomes" id="UP000321328">
    <property type="component" value="Unassembled WGS sequence"/>
</dbReference>
<organism evidence="5 6">
    <name type="scientific">Pseudonocardia asaccharolytica DSM 44247 = NBRC 16224</name>
    <dbReference type="NCBI Taxonomy" id="1123024"/>
    <lineage>
        <taxon>Bacteria</taxon>
        <taxon>Bacillati</taxon>
        <taxon>Actinomycetota</taxon>
        <taxon>Actinomycetes</taxon>
        <taxon>Pseudonocardiales</taxon>
        <taxon>Pseudonocardiaceae</taxon>
        <taxon>Pseudonocardia</taxon>
    </lineage>
</organism>
<keyword evidence="2 4" id="KW-0479">Metal-binding</keyword>
<dbReference type="InterPro" id="IPR000688">
    <property type="entry name" value="HypA/HybF"/>
</dbReference>